<dbReference type="Gene3D" id="1.25.40.10">
    <property type="entry name" value="Tetratricopeptide repeat domain"/>
    <property type="match status" value="5"/>
</dbReference>
<dbReference type="InterPro" id="IPR046848">
    <property type="entry name" value="E_motif"/>
</dbReference>
<comment type="similarity">
    <text evidence="1">Belongs to the PPR family. PCMP-H subfamily.</text>
</comment>
<reference evidence="5" key="1">
    <citation type="journal article" date="2023" name="Plant Biotechnol. J.">
        <title>Chromosome-level wild Hevea brasiliensis genome provides new tools for genomic-assisted breeding and valuable loci to elevate rubber yield.</title>
        <authorList>
            <person name="Cheng H."/>
            <person name="Song X."/>
            <person name="Hu Y."/>
            <person name="Wu T."/>
            <person name="Yang Q."/>
            <person name="An Z."/>
            <person name="Feng S."/>
            <person name="Deng Z."/>
            <person name="Wu W."/>
            <person name="Zeng X."/>
            <person name="Tu M."/>
            <person name="Wang X."/>
            <person name="Huang H."/>
        </authorList>
    </citation>
    <scope>NUCLEOTIDE SEQUENCE</scope>
    <source>
        <strain evidence="5">MT/VB/25A 57/8</strain>
    </source>
</reference>
<name>A0ABQ9M1A5_HEVBR</name>
<dbReference type="PANTHER" id="PTHR47926:SF385">
    <property type="entry name" value="DYW DOMAIN-CONTAINING PROTEIN"/>
    <property type="match status" value="1"/>
</dbReference>
<dbReference type="InterPro" id="IPR002885">
    <property type="entry name" value="PPR_rpt"/>
</dbReference>
<sequence>MLNPRKTHASLRYGPYLFKHNQSPSAPPPHPIKLLKLSADTKNLKFGKLIHAYLIITNRTTKNNALETNSLINFYAKCNELFTARKLFDGMRQRNLVSWSALMTGYLHNGFSFEVIRLLKDMVSGDAVSPNEYIFAIALASCSHSRRVEEGQQCHCYILKSGLVFHQYVRNALLHMYSKCFSFQEVMWIWNLVPGNDVFAYNSVLSGVLENGYLKEGFEVLRRMVSDRVKWDTVTYVNVFGLCACLKDLRLGLQVHGKMLMSDVECDAYVSSAMINMYGKCREALNARRVFDGLRSQNVVLWTAIIAAYFQNGCFEEALNFFSKMKLDGARPNEFTFAVTLNATAGLSAIRLGHLLHACTEKSGFKDYVTVGNALINMYAKSGNIQAANKVFSDMTLRDTITWNAMICGYSHHGLGKEALNVFQEMLVAEEYPNYVTFIGVLSACCHLGLVQEGFCYLNQMKESNIVPGLEHYTCIVGLLSKAGRLDDAQNFMRSMPVKWDVVAWRTLINACHIHRNYGLGKRIAEWVLEMDPNDVGTYMLLSNMYAKAKRWDGVVKIRKLMRDKNLKKEPGVSWIEIRNVAHVFVSEDTKHPEHNEIYEKVKELLTMIKPLGYVPDTGAVLHDVEDEQKDHYLSYHSEKLAIAYGLMKTPSKAPIIVIKNLRMCDDCHLAVKLISKVANRMIIVRDTNRFHHFQEGYCSCADYW</sequence>
<dbReference type="Pfam" id="PF20431">
    <property type="entry name" value="E_motif"/>
    <property type="match status" value="1"/>
</dbReference>
<dbReference type="Pfam" id="PF01535">
    <property type="entry name" value="PPR"/>
    <property type="match status" value="4"/>
</dbReference>
<feature type="repeat" description="PPR" evidence="3">
    <location>
        <begin position="399"/>
        <end position="433"/>
    </location>
</feature>
<dbReference type="Pfam" id="PF13041">
    <property type="entry name" value="PPR_2"/>
    <property type="match status" value="3"/>
</dbReference>
<dbReference type="InterPro" id="IPR046960">
    <property type="entry name" value="PPR_At4g14850-like_plant"/>
</dbReference>
<dbReference type="Pfam" id="PF14432">
    <property type="entry name" value="DYW_deaminase"/>
    <property type="match status" value="1"/>
</dbReference>
<gene>
    <name evidence="5" type="ORF">P3X46_016429</name>
</gene>
<feature type="repeat" description="PPR" evidence="3">
    <location>
        <begin position="535"/>
        <end position="569"/>
    </location>
</feature>
<feature type="repeat" description="PPR" evidence="3">
    <location>
        <begin position="434"/>
        <end position="468"/>
    </location>
</feature>
<dbReference type="InterPro" id="IPR011990">
    <property type="entry name" value="TPR-like_helical_dom_sf"/>
</dbReference>
<feature type="domain" description="DYW" evidence="4">
    <location>
        <begin position="613"/>
        <end position="705"/>
    </location>
</feature>
<feature type="repeat" description="PPR" evidence="3">
    <location>
        <begin position="197"/>
        <end position="231"/>
    </location>
</feature>
<dbReference type="PROSITE" id="PS51375">
    <property type="entry name" value="PPR"/>
    <property type="match status" value="5"/>
</dbReference>
<keyword evidence="6" id="KW-1185">Reference proteome</keyword>
<dbReference type="EMBL" id="JARPOI010000009">
    <property type="protein sequence ID" value="KAJ9173277.1"/>
    <property type="molecule type" value="Genomic_DNA"/>
</dbReference>
<dbReference type="NCBIfam" id="TIGR00756">
    <property type="entry name" value="PPR"/>
    <property type="match status" value="4"/>
</dbReference>
<dbReference type="Proteomes" id="UP001174677">
    <property type="component" value="Chromosome 9"/>
</dbReference>
<organism evidence="5 6">
    <name type="scientific">Hevea brasiliensis</name>
    <name type="common">Para rubber tree</name>
    <name type="synonym">Siphonia brasiliensis</name>
    <dbReference type="NCBI Taxonomy" id="3981"/>
    <lineage>
        <taxon>Eukaryota</taxon>
        <taxon>Viridiplantae</taxon>
        <taxon>Streptophyta</taxon>
        <taxon>Embryophyta</taxon>
        <taxon>Tracheophyta</taxon>
        <taxon>Spermatophyta</taxon>
        <taxon>Magnoliopsida</taxon>
        <taxon>eudicotyledons</taxon>
        <taxon>Gunneridae</taxon>
        <taxon>Pentapetalae</taxon>
        <taxon>rosids</taxon>
        <taxon>fabids</taxon>
        <taxon>Malpighiales</taxon>
        <taxon>Euphorbiaceae</taxon>
        <taxon>Crotonoideae</taxon>
        <taxon>Micrandreae</taxon>
        <taxon>Hevea</taxon>
    </lineage>
</organism>
<evidence type="ECO:0000256" key="1">
    <source>
        <dbReference type="ARBA" id="ARBA00006643"/>
    </source>
</evidence>
<evidence type="ECO:0000256" key="2">
    <source>
        <dbReference type="ARBA" id="ARBA00022737"/>
    </source>
</evidence>
<evidence type="ECO:0000313" key="5">
    <source>
        <dbReference type="EMBL" id="KAJ9173277.1"/>
    </source>
</evidence>
<comment type="caution">
    <text evidence="5">The sequence shown here is derived from an EMBL/GenBank/DDBJ whole genome shotgun (WGS) entry which is preliminary data.</text>
</comment>
<proteinExistence type="inferred from homology"/>
<evidence type="ECO:0000313" key="6">
    <source>
        <dbReference type="Proteomes" id="UP001174677"/>
    </source>
</evidence>
<evidence type="ECO:0000259" key="4">
    <source>
        <dbReference type="Pfam" id="PF14432"/>
    </source>
</evidence>
<accession>A0ABQ9M1A5</accession>
<feature type="repeat" description="PPR" evidence="3">
    <location>
        <begin position="298"/>
        <end position="332"/>
    </location>
</feature>
<keyword evidence="2" id="KW-0677">Repeat</keyword>
<evidence type="ECO:0000256" key="3">
    <source>
        <dbReference type="PROSITE-ProRule" id="PRU00708"/>
    </source>
</evidence>
<dbReference type="SUPFAM" id="SSF48452">
    <property type="entry name" value="TPR-like"/>
    <property type="match status" value="1"/>
</dbReference>
<dbReference type="InterPro" id="IPR032867">
    <property type="entry name" value="DYW_dom"/>
</dbReference>
<protein>
    <recommendedName>
        <fullName evidence="4">DYW domain-containing protein</fullName>
    </recommendedName>
</protein>
<dbReference type="PANTHER" id="PTHR47926">
    <property type="entry name" value="PENTATRICOPEPTIDE REPEAT-CONTAINING PROTEIN"/>
    <property type="match status" value="1"/>
</dbReference>